<name>A0A1F6AWR5_9BACT</name>
<feature type="transmembrane region" description="Helical" evidence="1">
    <location>
        <begin position="197"/>
        <end position="217"/>
    </location>
</feature>
<dbReference type="CDD" id="cd02511">
    <property type="entry name" value="Beta4Glucosyltransferase"/>
    <property type="match status" value="1"/>
</dbReference>
<dbReference type="Pfam" id="PF00535">
    <property type="entry name" value="Glycos_transf_2"/>
    <property type="match status" value="1"/>
</dbReference>
<dbReference type="Proteomes" id="UP000176409">
    <property type="component" value="Unassembled WGS sequence"/>
</dbReference>
<sequence>MKTISVAIATYNEEENIAPCLVSVSSWVDEIILVDGGSQDKTVGIAKRFGAHVISSPNPPIFHLNKQKAVEACSGKWILQLDADEIVSGELQREIYSITVATERATRDGYFIPRKNFFCGHWLRKGGQFPDYVIRLFKRGKGAFPCKSVHEQIQIAGSVGYLHEPLTHNTYRSVSEYWRKADAYTSLAAHELLQKNIFVTMMTILEYNVMLPIVTFVNLFVRHKGFIDGWYGLLFALFSALHYPIAFQKYLHIRHKGSKKIFHEAEH</sequence>
<evidence type="ECO:0000256" key="1">
    <source>
        <dbReference type="SAM" id="Phobius"/>
    </source>
</evidence>
<organism evidence="3 4">
    <name type="scientific">Candidatus Gottesmanbacteria bacterium RIFCSPLOWO2_01_FULL_49_10</name>
    <dbReference type="NCBI Taxonomy" id="1798396"/>
    <lineage>
        <taxon>Bacteria</taxon>
        <taxon>Candidatus Gottesmaniibacteriota</taxon>
    </lineage>
</organism>
<evidence type="ECO:0000313" key="4">
    <source>
        <dbReference type="Proteomes" id="UP000176409"/>
    </source>
</evidence>
<keyword evidence="1" id="KW-0472">Membrane</keyword>
<dbReference type="InterPro" id="IPR029044">
    <property type="entry name" value="Nucleotide-diphossugar_trans"/>
</dbReference>
<dbReference type="SUPFAM" id="SSF53448">
    <property type="entry name" value="Nucleotide-diphospho-sugar transferases"/>
    <property type="match status" value="1"/>
</dbReference>
<comment type="caution">
    <text evidence="3">The sequence shown here is derived from an EMBL/GenBank/DDBJ whole genome shotgun (WGS) entry which is preliminary data.</text>
</comment>
<gene>
    <name evidence="3" type="ORF">A2973_00825</name>
</gene>
<evidence type="ECO:0000313" key="3">
    <source>
        <dbReference type="EMBL" id="OGG29129.1"/>
    </source>
</evidence>
<dbReference type="STRING" id="1798396.A2973_00825"/>
<keyword evidence="1" id="KW-1133">Transmembrane helix</keyword>
<evidence type="ECO:0000259" key="2">
    <source>
        <dbReference type="Pfam" id="PF00535"/>
    </source>
</evidence>
<dbReference type="PANTHER" id="PTHR43630:SF2">
    <property type="entry name" value="GLYCOSYLTRANSFERASE"/>
    <property type="match status" value="1"/>
</dbReference>
<dbReference type="Gene3D" id="3.90.550.10">
    <property type="entry name" value="Spore Coat Polysaccharide Biosynthesis Protein SpsA, Chain A"/>
    <property type="match status" value="1"/>
</dbReference>
<feature type="domain" description="Glycosyltransferase 2-like" evidence="2">
    <location>
        <begin position="5"/>
        <end position="90"/>
    </location>
</feature>
<proteinExistence type="predicted"/>
<protein>
    <recommendedName>
        <fullName evidence="2">Glycosyltransferase 2-like domain-containing protein</fullName>
    </recommendedName>
</protein>
<dbReference type="AlphaFoldDB" id="A0A1F6AWR5"/>
<accession>A0A1F6AWR5</accession>
<dbReference type="EMBL" id="MFJZ01000058">
    <property type="protein sequence ID" value="OGG29129.1"/>
    <property type="molecule type" value="Genomic_DNA"/>
</dbReference>
<reference evidence="3 4" key="1">
    <citation type="journal article" date="2016" name="Nat. Commun.">
        <title>Thousands of microbial genomes shed light on interconnected biogeochemical processes in an aquifer system.</title>
        <authorList>
            <person name="Anantharaman K."/>
            <person name="Brown C.T."/>
            <person name="Hug L.A."/>
            <person name="Sharon I."/>
            <person name="Castelle C.J."/>
            <person name="Probst A.J."/>
            <person name="Thomas B.C."/>
            <person name="Singh A."/>
            <person name="Wilkins M.J."/>
            <person name="Karaoz U."/>
            <person name="Brodie E.L."/>
            <person name="Williams K.H."/>
            <person name="Hubbard S.S."/>
            <person name="Banfield J.F."/>
        </authorList>
    </citation>
    <scope>NUCLEOTIDE SEQUENCE [LARGE SCALE GENOMIC DNA]</scope>
</reference>
<keyword evidence="1" id="KW-0812">Transmembrane</keyword>
<dbReference type="InterPro" id="IPR001173">
    <property type="entry name" value="Glyco_trans_2-like"/>
</dbReference>
<dbReference type="PANTHER" id="PTHR43630">
    <property type="entry name" value="POLY-BETA-1,6-N-ACETYL-D-GLUCOSAMINE SYNTHASE"/>
    <property type="match status" value="1"/>
</dbReference>
<feature type="transmembrane region" description="Helical" evidence="1">
    <location>
        <begin position="229"/>
        <end position="251"/>
    </location>
</feature>